<accession>A0A1D1VRI7</accession>
<proteinExistence type="predicted"/>
<gene>
    <name evidence="1" type="primary">RvY_14497</name>
    <name evidence="1" type="synonym">RvY_14497.2</name>
    <name evidence="1" type="ORF">RvY_14497-2</name>
</gene>
<dbReference type="AlphaFoldDB" id="A0A1D1VRI7"/>
<organism evidence="1 2">
    <name type="scientific">Ramazzottius varieornatus</name>
    <name type="common">Water bear</name>
    <name type="synonym">Tardigrade</name>
    <dbReference type="NCBI Taxonomy" id="947166"/>
    <lineage>
        <taxon>Eukaryota</taxon>
        <taxon>Metazoa</taxon>
        <taxon>Ecdysozoa</taxon>
        <taxon>Tardigrada</taxon>
        <taxon>Eutardigrada</taxon>
        <taxon>Parachela</taxon>
        <taxon>Hypsibioidea</taxon>
        <taxon>Ramazzottiidae</taxon>
        <taxon>Ramazzottius</taxon>
    </lineage>
</organism>
<keyword evidence="2" id="KW-1185">Reference proteome</keyword>
<evidence type="ECO:0000313" key="1">
    <source>
        <dbReference type="EMBL" id="GAV04182.1"/>
    </source>
</evidence>
<dbReference type="Proteomes" id="UP000186922">
    <property type="component" value="Unassembled WGS sequence"/>
</dbReference>
<name>A0A1D1VRI7_RAMVA</name>
<reference evidence="1 2" key="1">
    <citation type="journal article" date="2016" name="Nat. Commun.">
        <title>Extremotolerant tardigrade genome and improved radiotolerance of human cultured cells by tardigrade-unique protein.</title>
        <authorList>
            <person name="Hashimoto T."/>
            <person name="Horikawa D.D."/>
            <person name="Saito Y."/>
            <person name="Kuwahara H."/>
            <person name="Kozuka-Hata H."/>
            <person name="Shin-I T."/>
            <person name="Minakuchi Y."/>
            <person name="Ohishi K."/>
            <person name="Motoyama A."/>
            <person name="Aizu T."/>
            <person name="Enomoto A."/>
            <person name="Kondo K."/>
            <person name="Tanaka S."/>
            <person name="Hara Y."/>
            <person name="Koshikawa S."/>
            <person name="Sagara H."/>
            <person name="Miura T."/>
            <person name="Yokobori S."/>
            <person name="Miyagawa K."/>
            <person name="Suzuki Y."/>
            <person name="Kubo T."/>
            <person name="Oyama M."/>
            <person name="Kohara Y."/>
            <person name="Fujiyama A."/>
            <person name="Arakawa K."/>
            <person name="Katayama T."/>
            <person name="Toyoda A."/>
            <person name="Kunieda T."/>
        </authorList>
    </citation>
    <scope>NUCLEOTIDE SEQUENCE [LARGE SCALE GENOMIC DNA]</scope>
    <source>
        <strain evidence="1 2">YOKOZUNA-1</strain>
    </source>
</reference>
<sequence length="137" mass="15104">MSDRGASMPAELVTSLHVVVCVFAGKTSNSLLSIHCVDRYSQTDVEDTQLADGLLSLAFRSLGERFSVRASWTAVLHQCFAGRLYNRIFRLEKQYCSRETGSTTLLSAVSIPFAGILLDSLISHLVHFGTHRLETKA</sequence>
<dbReference type="EMBL" id="BDGG01000010">
    <property type="protein sequence ID" value="GAV04182.1"/>
    <property type="molecule type" value="Genomic_DNA"/>
</dbReference>
<comment type="caution">
    <text evidence="1">The sequence shown here is derived from an EMBL/GenBank/DDBJ whole genome shotgun (WGS) entry which is preliminary data.</text>
</comment>
<protein>
    <submittedName>
        <fullName evidence="1">Uncharacterized protein</fullName>
    </submittedName>
</protein>
<evidence type="ECO:0000313" key="2">
    <source>
        <dbReference type="Proteomes" id="UP000186922"/>
    </source>
</evidence>